<evidence type="ECO:0000313" key="1">
    <source>
        <dbReference type="EMBL" id="BAL95538.1"/>
    </source>
</evidence>
<evidence type="ECO:0000313" key="2">
    <source>
        <dbReference type="Proteomes" id="UP000007883"/>
    </source>
</evidence>
<dbReference type="HOGENOM" id="CLU_1331117_0_0_4"/>
<dbReference type="Proteomes" id="UP000007883">
    <property type="component" value="Chromosome"/>
</dbReference>
<protein>
    <submittedName>
        <fullName evidence="1">Uncharacterized protein</fullName>
    </submittedName>
</protein>
<organism evidence="1 2">
    <name type="scientific">Rubrivivax gelatinosus (strain NBRC 100245 / IL144)</name>
    <dbReference type="NCBI Taxonomy" id="983917"/>
    <lineage>
        <taxon>Bacteria</taxon>
        <taxon>Pseudomonadati</taxon>
        <taxon>Pseudomonadota</taxon>
        <taxon>Betaproteobacteria</taxon>
        <taxon>Burkholderiales</taxon>
        <taxon>Sphaerotilaceae</taxon>
        <taxon>Rubrivivax</taxon>
    </lineage>
</organism>
<dbReference type="EMBL" id="AP012320">
    <property type="protein sequence ID" value="BAL95538.1"/>
    <property type="molecule type" value="Genomic_DNA"/>
</dbReference>
<proteinExistence type="predicted"/>
<dbReference type="STRING" id="983917.RGE_21970"/>
<accession>I0HRA1</accession>
<sequence length="206" mass="22303">MSTEVISQSLAINLKSSKIAHNHGVVVSFREWVGGDPKLVVGSPGQPNVIRVMQLGDAVLYETLTHGLIEVRLTDSRSSDIVVLLTCVSPRLGFSAAFDESDIQNAPFSTDEVTRIESDIASIKESMSSRADIEADKLELLYRKLDEIAAASRRMGRKDWAMFVAGTLTNVIVGAAFSPEAARALLVVTNSALGWIFQNALRLLSA</sequence>
<gene>
    <name evidence="1" type="ordered locus">RGE_21970</name>
</gene>
<reference evidence="1 2" key="1">
    <citation type="journal article" date="2012" name="J. Bacteriol.">
        <title>Complete genome sequence of phototrophic betaproteobacterium Rubrivivax gelatinosus IL144.</title>
        <authorList>
            <person name="Nagashima S."/>
            <person name="Kamimura A."/>
            <person name="Shimizu T."/>
            <person name="Nakamura-isaki S."/>
            <person name="Aono E."/>
            <person name="Sakamoto K."/>
            <person name="Ichikawa N."/>
            <person name="Nakazawa H."/>
            <person name="Sekine M."/>
            <person name="Yamazaki S."/>
            <person name="Fujita N."/>
            <person name="Shimada K."/>
            <person name="Hanada S."/>
            <person name="Nagashima K.V.P."/>
        </authorList>
    </citation>
    <scope>NUCLEOTIDE SEQUENCE [LARGE SCALE GENOMIC DNA]</scope>
    <source>
        <strain evidence="2">NBRC 100245 / IL144</strain>
    </source>
</reference>
<name>I0HRA1_RUBGI</name>
<keyword evidence="2" id="KW-1185">Reference proteome</keyword>
<dbReference type="RefSeq" id="WP_014428400.1">
    <property type="nucleotide sequence ID" value="NC_017075.1"/>
</dbReference>
<dbReference type="KEGG" id="rge:RGE_21970"/>
<dbReference type="AlphaFoldDB" id="I0HRA1"/>